<reference evidence="14 15" key="1">
    <citation type="submission" date="2018-11" db="EMBL/GenBank/DDBJ databases">
        <title>Genomic Encyclopedia of Type Strains, Phase IV (KMG-IV): sequencing the most valuable type-strain genomes for metagenomic binning, comparative biology and taxonomic classification.</title>
        <authorList>
            <person name="Goeker M."/>
        </authorList>
    </citation>
    <scope>NUCLEOTIDE SEQUENCE [LARGE SCALE GENOMIC DNA]</scope>
    <source>
        <strain evidence="14 15">DSM 5900</strain>
    </source>
</reference>
<evidence type="ECO:0000256" key="11">
    <source>
        <dbReference type="ARBA" id="ARBA00075328"/>
    </source>
</evidence>
<keyword evidence="14" id="KW-0548">Nucleotidyltransferase</keyword>
<name>A0A3N1LHC3_9PROT</name>
<evidence type="ECO:0000256" key="6">
    <source>
        <dbReference type="ARBA" id="ARBA00055169"/>
    </source>
</evidence>
<keyword evidence="2 14" id="KW-0808">Transferase</keyword>
<comment type="catalytic activity">
    <reaction evidence="5">
        <text>[molybdopterin-synthase sulfur-carrier protein]-C-terminal Gly-Gly + ATP + H(+) = [molybdopterin-synthase sulfur-carrier protein]-C-terminal Gly-Gly-AMP + diphosphate</text>
        <dbReference type="Rhea" id="RHEA:43616"/>
        <dbReference type="Rhea" id="RHEA-COMP:12159"/>
        <dbReference type="Rhea" id="RHEA-COMP:12202"/>
        <dbReference type="ChEBI" id="CHEBI:15378"/>
        <dbReference type="ChEBI" id="CHEBI:30616"/>
        <dbReference type="ChEBI" id="CHEBI:33019"/>
        <dbReference type="ChEBI" id="CHEBI:90618"/>
        <dbReference type="ChEBI" id="CHEBI:90778"/>
        <dbReference type="EC" id="2.7.7.80"/>
    </reaction>
</comment>
<dbReference type="SUPFAM" id="SSF69572">
    <property type="entry name" value="Activating enzymes of the ubiquitin-like proteins"/>
    <property type="match status" value="1"/>
</dbReference>
<comment type="similarity">
    <text evidence="1">Belongs to the HesA/MoeB/ThiF family.</text>
</comment>
<comment type="function">
    <text evidence="6">Catalyzes the adenylation by ATP of the carboxyl group of the C-terminal glycine of sulfur carrier protein MoaD.</text>
</comment>
<evidence type="ECO:0000313" key="14">
    <source>
        <dbReference type="EMBL" id="ROP90762.1"/>
    </source>
</evidence>
<sequence length="272" mass="28802">MTIELTDAQLERYARHVILDEVGEEGQAKLLAARVLVVGAGGLGAPVLLYLAAAGIGQLTVADHDTVELSNLQRQVIHSTETIGQPKAESAAIAIRRLDPDARVTALVEKVTAANVEALVAGHDLVVDGTDNFAARYLLNDACFFGGVPLVSAALLRFEGQISTYKAHEPGESRPCYRCLFRAPPPADLVPRCEQAGIFGAVAGVVGTMQATEVLKEILGLGDSLAGTLLLYDALAASVRRIRAKRDPDCPLCGTHPTIRDLSEHVAPQRAA</sequence>
<dbReference type="GO" id="GO:0008641">
    <property type="term" value="F:ubiquitin-like modifier activating enzyme activity"/>
    <property type="evidence" value="ECO:0007669"/>
    <property type="project" value="InterPro"/>
</dbReference>
<accession>A0A3N1LHC3</accession>
<dbReference type="EC" id="2.7.7.80" evidence="8"/>
<keyword evidence="15" id="KW-1185">Reference proteome</keyword>
<dbReference type="InterPro" id="IPR000594">
    <property type="entry name" value="ThiF_NAD_FAD-bd"/>
</dbReference>
<evidence type="ECO:0000256" key="4">
    <source>
        <dbReference type="ARBA" id="ARBA00022840"/>
    </source>
</evidence>
<dbReference type="InterPro" id="IPR035985">
    <property type="entry name" value="Ubiquitin-activating_enz"/>
</dbReference>
<comment type="subunit">
    <text evidence="7">Homodimer. Forms a stable heterotetrameric complex of 2 MoeB and 2 MoaD during adenylation of MoaD.</text>
</comment>
<dbReference type="NCBIfam" id="NF004281">
    <property type="entry name" value="PRK05690.1"/>
    <property type="match status" value="1"/>
</dbReference>
<evidence type="ECO:0000256" key="10">
    <source>
        <dbReference type="ARBA" id="ARBA00075110"/>
    </source>
</evidence>
<evidence type="ECO:0000256" key="7">
    <source>
        <dbReference type="ARBA" id="ARBA00063809"/>
    </source>
</evidence>
<dbReference type="GO" id="GO:0005524">
    <property type="term" value="F:ATP binding"/>
    <property type="evidence" value="ECO:0007669"/>
    <property type="project" value="UniProtKB-KW"/>
</dbReference>
<evidence type="ECO:0000259" key="13">
    <source>
        <dbReference type="Pfam" id="PF00899"/>
    </source>
</evidence>
<keyword evidence="4" id="KW-0067">ATP-binding</keyword>
<dbReference type="CDD" id="cd00757">
    <property type="entry name" value="ThiF_MoeB_HesA_family"/>
    <property type="match status" value="1"/>
</dbReference>
<dbReference type="PANTHER" id="PTHR10953">
    <property type="entry name" value="UBIQUITIN-ACTIVATING ENZYME E1"/>
    <property type="match status" value="1"/>
</dbReference>
<dbReference type="FunFam" id="3.40.50.720:FF:000033">
    <property type="entry name" value="Adenylyltransferase and sulfurtransferase MOCS3"/>
    <property type="match status" value="1"/>
</dbReference>
<comment type="caution">
    <text evidence="14">The sequence shown here is derived from an EMBL/GenBank/DDBJ whole genome shotgun (WGS) entry which is preliminary data.</text>
</comment>
<dbReference type="Pfam" id="PF00899">
    <property type="entry name" value="ThiF"/>
    <property type="match status" value="1"/>
</dbReference>
<dbReference type="PANTHER" id="PTHR10953:SF102">
    <property type="entry name" value="ADENYLYLTRANSFERASE AND SULFURTRANSFERASE MOCS3"/>
    <property type="match status" value="1"/>
</dbReference>
<evidence type="ECO:0000256" key="9">
    <source>
        <dbReference type="ARBA" id="ARBA00073635"/>
    </source>
</evidence>
<dbReference type="GO" id="GO:0061605">
    <property type="term" value="F:molybdopterin-synthase adenylyltransferase activity"/>
    <property type="evidence" value="ECO:0007669"/>
    <property type="project" value="UniProtKB-EC"/>
</dbReference>
<evidence type="ECO:0000256" key="5">
    <source>
        <dbReference type="ARBA" id="ARBA00052218"/>
    </source>
</evidence>
<proteinExistence type="inferred from homology"/>
<protein>
    <recommendedName>
        <fullName evidence="9">Molybdopterin-synthase adenylyltransferase</fullName>
        <ecNumber evidence="8">2.7.7.80</ecNumber>
    </recommendedName>
    <alternativeName>
        <fullName evidence="12">MoaD protein adenylase</fullName>
    </alternativeName>
    <alternativeName>
        <fullName evidence="10">Molybdopterin-converting factor subunit 1 adenylase</fullName>
    </alternativeName>
    <alternativeName>
        <fullName evidence="11">Sulfur carrier protein MoaD adenylyltransferase</fullName>
    </alternativeName>
</protein>
<evidence type="ECO:0000256" key="12">
    <source>
        <dbReference type="ARBA" id="ARBA00078531"/>
    </source>
</evidence>
<evidence type="ECO:0000256" key="1">
    <source>
        <dbReference type="ARBA" id="ARBA00009919"/>
    </source>
</evidence>
<dbReference type="GO" id="GO:0008146">
    <property type="term" value="F:sulfotransferase activity"/>
    <property type="evidence" value="ECO:0007669"/>
    <property type="project" value="TreeGrafter"/>
</dbReference>
<dbReference type="GO" id="GO:0005829">
    <property type="term" value="C:cytosol"/>
    <property type="evidence" value="ECO:0007669"/>
    <property type="project" value="TreeGrafter"/>
</dbReference>
<gene>
    <name evidence="14" type="ORF">EDC65_2620</name>
</gene>
<evidence type="ECO:0000256" key="2">
    <source>
        <dbReference type="ARBA" id="ARBA00022679"/>
    </source>
</evidence>
<organism evidence="14 15">
    <name type="scientific">Stella humosa</name>
    <dbReference type="NCBI Taxonomy" id="94"/>
    <lineage>
        <taxon>Bacteria</taxon>
        <taxon>Pseudomonadati</taxon>
        <taxon>Pseudomonadota</taxon>
        <taxon>Alphaproteobacteria</taxon>
        <taxon>Rhodospirillales</taxon>
        <taxon>Stellaceae</taxon>
        <taxon>Stella</taxon>
    </lineage>
</organism>
<dbReference type="GO" id="GO:0004792">
    <property type="term" value="F:thiosulfate-cyanide sulfurtransferase activity"/>
    <property type="evidence" value="ECO:0007669"/>
    <property type="project" value="TreeGrafter"/>
</dbReference>
<dbReference type="AlphaFoldDB" id="A0A3N1LHC3"/>
<feature type="domain" description="THIF-type NAD/FAD binding fold" evidence="13">
    <location>
        <begin position="13"/>
        <end position="251"/>
    </location>
</feature>
<dbReference type="Gene3D" id="3.40.50.720">
    <property type="entry name" value="NAD(P)-binding Rossmann-like Domain"/>
    <property type="match status" value="1"/>
</dbReference>
<dbReference type="InterPro" id="IPR045886">
    <property type="entry name" value="ThiF/MoeB/HesA"/>
</dbReference>
<evidence type="ECO:0000313" key="15">
    <source>
        <dbReference type="Proteomes" id="UP000278222"/>
    </source>
</evidence>
<dbReference type="EMBL" id="RJKX01000014">
    <property type="protein sequence ID" value="ROP90762.1"/>
    <property type="molecule type" value="Genomic_DNA"/>
</dbReference>
<keyword evidence="3" id="KW-0547">Nucleotide-binding</keyword>
<evidence type="ECO:0000256" key="3">
    <source>
        <dbReference type="ARBA" id="ARBA00022741"/>
    </source>
</evidence>
<evidence type="ECO:0000256" key="8">
    <source>
        <dbReference type="ARBA" id="ARBA00066884"/>
    </source>
</evidence>
<dbReference type="Proteomes" id="UP000278222">
    <property type="component" value="Unassembled WGS sequence"/>
</dbReference>